<dbReference type="EMBL" id="CP019581">
    <property type="protein sequence ID" value="AZK90667.1"/>
    <property type="molecule type" value="Genomic_DNA"/>
</dbReference>
<dbReference type="InterPro" id="IPR000415">
    <property type="entry name" value="Nitroreductase-like"/>
</dbReference>
<evidence type="ECO:0000313" key="3">
    <source>
        <dbReference type="Proteomes" id="UP000267945"/>
    </source>
</evidence>
<evidence type="ECO:0000313" key="2">
    <source>
        <dbReference type="EMBL" id="AZK90667.1"/>
    </source>
</evidence>
<dbReference type="GO" id="GO:0016491">
    <property type="term" value="F:oxidoreductase activity"/>
    <property type="evidence" value="ECO:0007669"/>
    <property type="project" value="InterPro"/>
</dbReference>
<organism evidence="2 3">
    <name type="scientific">Lactobacillus helveticus</name>
    <name type="common">Lactobacillus suntoryeus</name>
    <dbReference type="NCBI Taxonomy" id="1587"/>
    <lineage>
        <taxon>Bacteria</taxon>
        <taxon>Bacillati</taxon>
        <taxon>Bacillota</taxon>
        <taxon>Bacilli</taxon>
        <taxon>Lactobacillales</taxon>
        <taxon>Lactobacillaceae</taxon>
        <taxon>Lactobacillus</taxon>
    </lineage>
</organism>
<name>A0A3S8S9U8_LACHE</name>
<dbReference type="SUPFAM" id="SSF55469">
    <property type="entry name" value="FMN-dependent nitroreductase-like"/>
    <property type="match status" value="1"/>
</dbReference>
<reference evidence="2 3" key="1">
    <citation type="submission" date="2017-02" db="EMBL/GenBank/DDBJ databases">
        <title>Complete genome sequence of Lactobacillus helveticus.</title>
        <authorList>
            <person name="Kim J.F."/>
            <person name="Chung Y."/>
            <person name="Kwak M."/>
        </authorList>
    </citation>
    <scope>NUCLEOTIDE SEQUENCE [LARGE SCALE GENOMIC DNA]</scope>
    <source>
        <strain evidence="2 3">LH5</strain>
    </source>
</reference>
<dbReference type="Proteomes" id="UP000267945">
    <property type="component" value="Chromosome"/>
</dbReference>
<feature type="domain" description="Nitroreductase" evidence="1">
    <location>
        <begin position="46"/>
        <end position="117"/>
    </location>
</feature>
<gene>
    <name evidence="2" type="ORF">LH5_00406</name>
</gene>
<proteinExistence type="predicted"/>
<dbReference type="Pfam" id="PF00881">
    <property type="entry name" value="Nitroreductase"/>
    <property type="match status" value="1"/>
</dbReference>
<dbReference type="AlphaFoldDB" id="A0A3S8S9U8"/>
<dbReference type="InterPro" id="IPR029479">
    <property type="entry name" value="Nitroreductase"/>
</dbReference>
<dbReference type="Gene3D" id="3.40.109.10">
    <property type="entry name" value="NADH Oxidase"/>
    <property type="match status" value="1"/>
</dbReference>
<evidence type="ECO:0000259" key="1">
    <source>
        <dbReference type="Pfam" id="PF00881"/>
    </source>
</evidence>
<sequence>MKLDDFSVYKYQPCTNSVIKIENMPNKNLSSYVHIENLSHSENIKLAIYLVVNRTKNEFKYGKRGLIFSMIESGEMIQNIALSAAQYDYKMCQLGGYDIEKSNIALGIDGFASFITACAVLGG</sequence>
<protein>
    <submittedName>
        <fullName evidence="2">Nitroreductase family protein</fullName>
    </submittedName>
</protein>
<accession>A0A3S8S9U8</accession>